<dbReference type="Ensembl" id="ENSNBRT00000000561.1">
    <property type="protein sequence ID" value="ENSNBRP00000000521.1"/>
    <property type="gene ID" value="ENSNBRG00000000482.1"/>
</dbReference>
<evidence type="ECO:0000313" key="1">
    <source>
        <dbReference type="Ensembl" id="ENSNBRP00000000521.1"/>
    </source>
</evidence>
<dbReference type="AlphaFoldDB" id="A0A3Q4FXY9"/>
<sequence length="67" mass="7601">MDEDIVTTLKLALEKQSDTKLAIWDTAGQEWFCTPKEASCLCFKLTTWSLSSEYVWFEFISSGSAVL</sequence>
<organism evidence="1 2">
    <name type="scientific">Neolamprologus brichardi</name>
    <name type="common">Fairy cichlid</name>
    <name type="synonym">Lamprologus brichardi</name>
    <dbReference type="NCBI Taxonomy" id="32507"/>
    <lineage>
        <taxon>Eukaryota</taxon>
        <taxon>Metazoa</taxon>
        <taxon>Chordata</taxon>
        <taxon>Craniata</taxon>
        <taxon>Vertebrata</taxon>
        <taxon>Euteleostomi</taxon>
        <taxon>Actinopterygii</taxon>
        <taxon>Neopterygii</taxon>
        <taxon>Teleostei</taxon>
        <taxon>Neoteleostei</taxon>
        <taxon>Acanthomorphata</taxon>
        <taxon>Ovalentaria</taxon>
        <taxon>Cichlomorphae</taxon>
        <taxon>Cichliformes</taxon>
        <taxon>Cichlidae</taxon>
        <taxon>African cichlids</taxon>
        <taxon>Pseudocrenilabrinae</taxon>
        <taxon>Lamprologini</taxon>
        <taxon>Neolamprologus</taxon>
    </lineage>
</organism>
<name>A0A3Q4FXY9_NEOBR</name>
<proteinExistence type="predicted"/>
<reference evidence="1" key="1">
    <citation type="submission" date="2025-08" db="UniProtKB">
        <authorList>
            <consortium name="Ensembl"/>
        </authorList>
    </citation>
    <scope>IDENTIFICATION</scope>
</reference>
<evidence type="ECO:0000313" key="2">
    <source>
        <dbReference type="Proteomes" id="UP000261580"/>
    </source>
</evidence>
<dbReference type="Proteomes" id="UP000261580">
    <property type="component" value="Unassembled WGS sequence"/>
</dbReference>
<reference evidence="1" key="2">
    <citation type="submission" date="2025-09" db="UniProtKB">
        <authorList>
            <consortium name="Ensembl"/>
        </authorList>
    </citation>
    <scope>IDENTIFICATION</scope>
</reference>
<accession>A0A3Q4FXY9</accession>
<protein>
    <submittedName>
        <fullName evidence="1">Uncharacterized protein</fullName>
    </submittedName>
</protein>
<keyword evidence="2" id="KW-1185">Reference proteome</keyword>